<keyword evidence="1" id="KW-0812">Transmembrane</keyword>
<dbReference type="Proteomes" id="UP000534677">
    <property type="component" value="Unassembled WGS sequence"/>
</dbReference>
<dbReference type="EMBL" id="JAAXCZ010000018">
    <property type="protein sequence ID" value="MBC2384517.1"/>
    <property type="molecule type" value="Genomic_DNA"/>
</dbReference>
<dbReference type="RefSeq" id="WP_010466504.1">
    <property type="nucleotide sequence ID" value="NZ_JAAXCZ010000018.1"/>
</dbReference>
<keyword evidence="3" id="KW-1185">Reference proteome</keyword>
<accession>A0ABR6TEX0</accession>
<comment type="caution">
    <text evidence="2">The sequence shown here is derived from an EMBL/GenBank/DDBJ whole genome shotgun (WGS) entry which is preliminary data.</text>
</comment>
<evidence type="ECO:0000313" key="2">
    <source>
        <dbReference type="EMBL" id="MBC2384517.1"/>
    </source>
</evidence>
<organism evidence="2 3">
    <name type="scientific">Pseudomonas cremoris</name>
    <dbReference type="NCBI Taxonomy" id="2724178"/>
    <lineage>
        <taxon>Bacteria</taxon>
        <taxon>Pseudomonadati</taxon>
        <taxon>Pseudomonadota</taxon>
        <taxon>Gammaproteobacteria</taxon>
        <taxon>Pseudomonadales</taxon>
        <taxon>Pseudomonadaceae</taxon>
        <taxon>Pseudomonas</taxon>
    </lineage>
</organism>
<evidence type="ECO:0000313" key="3">
    <source>
        <dbReference type="Proteomes" id="UP000534677"/>
    </source>
</evidence>
<gene>
    <name evidence="2" type="ORF">HF209_26595</name>
</gene>
<evidence type="ECO:0008006" key="4">
    <source>
        <dbReference type="Google" id="ProtNLM"/>
    </source>
</evidence>
<name>A0ABR6TEX0_9PSED</name>
<feature type="transmembrane region" description="Helical" evidence="1">
    <location>
        <begin position="79"/>
        <end position="97"/>
    </location>
</feature>
<proteinExistence type="predicted"/>
<protein>
    <recommendedName>
        <fullName evidence="4">Transmembrane protein</fullName>
    </recommendedName>
</protein>
<keyword evidence="1" id="KW-0472">Membrane</keyword>
<evidence type="ECO:0000256" key="1">
    <source>
        <dbReference type="SAM" id="Phobius"/>
    </source>
</evidence>
<sequence>MEAHSVTCNATKGMEMKVIRTDRLSKLLSPDRLVLLVYGLYAAGFIVGITAVVGAVIAHMNLRCQDEVWRTHFRRQVKVCWWSIGWLLLGGITIKFGVGYLVLLAWFTWVCFQIGTGLNKLRKNLPA</sequence>
<reference evidence="2 3" key="1">
    <citation type="submission" date="2020-04" db="EMBL/GenBank/DDBJ databases">
        <title>Pseudomonas crami sp. nov., a novel proteolytic bacterial species isolated from cream.</title>
        <authorList>
            <person name="Hofmann K."/>
            <person name="Woller A."/>
            <person name="Huptas C."/>
            <person name="Wenning M."/>
            <person name="Scherer S."/>
            <person name="Doll E.V."/>
        </authorList>
    </citation>
    <scope>NUCLEOTIDE SEQUENCE [LARGE SCALE GENOMIC DNA]</scope>
    <source>
        <strain evidence="2 3">WS 5096</strain>
    </source>
</reference>
<keyword evidence="1" id="KW-1133">Transmembrane helix</keyword>
<feature type="transmembrane region" description="Helical" evidence="1">
    <location>
        <begin position="33"/>
        <end position="58"/>
    </location>
</feature>